<evidence type="ECO:0000256" key="1">
    <source>
        <dbReference type="ARBA" id="ARBA00022527"/>
    </source>
</evidence>
<evidence type="ECO:0000256" key="12">
    <source>
        <dbReference type="SAM" id="MobiDB-lite"/>
    </source>
</evidence>
<dbReference type="GO" id="GO:0009881">
    <property type="term" value="F:photoreceptor activity"/>
    <property type="evidence" value="ECO:0007669"/>
    <property type="project" value="UniProtKB-KW"/>
</dbReference>
<dbReference type="EMBL" id="FNXT01001196">
    <property type="protein sequence ID" value="SZX73655.1"/>
    <property type="molecule type" value="Genomic_DNA"/>
</dbReference>
<evidence type="ECO:0000313" key="15">
    <source>
        <dbReference type="Proteomes" id="UP000256970"/>
    </source>
</evidence>
<reference evidence="14 15" key="1">
    <citation type="submission" date="2016-10" db="EMBL/GenBank/DDBJ databases">
        <authorList>
            <person name="Cai Z."/>
        </authorList>
    </citation>
    <scope>NUCLEOTIDE SEQUENCE [LARGE SCALE GENOMIC DNA]</scope>
</reference>
<protein>
    <recommendedName>
        <fullName evidence="13">Protein kinase domain-containing protein</fullName>
    </recommendedName>
</protein>
<keyword evidence="7 9" id="KW-0067">ATP-binding</keyword>
<dbReference type="GO" id="GO:0004674">
    <property type="term" value="F:protein serine/threonine kinase activity"/>
    <property type="evidence" value="ECO:0007669"/>
    <property type="project" value="UniProtKB-KW"/>
</dbReference>
<feature type="compositionally biased region" description="Low complexity" evidence="12">
    <location>
        <begin position="315"/>
        <end position="331"/>
    </location>
</feature>
<evidence type="ECO:0000256" key="11">
    <source>
        <dbReference type="PROSITE-ProRule" id="PRU10141"/>
    </source>
</evidence>
<dbReference type="PANTHER" id="PTHR24350">
    <property type="entry name" value="SERINE/THREONINE-PROTEIN KINASE IAL-RELATED"/>
    <property type="match status" value="1"/>
</dbReference>
<keyword evidence="4" id="KW-0808">Transferase</keyword>
<keyword evidence="5 9" id="KW-0547">Nucleotide-binding</keyword>
<dbReference type="InterPro" id="IPR035965">
    <property type="entry name" value="PAS-like_dom_sf"/>
</dbReference>
<evidence type="ECO:0000256" key="2">
    <source>
        <dbReference type="ARBA" id="ARBA00022543"/>
    </source>
</evidence>
<dbReference type="Gene3D" id="1.10.510.10">
    <property type="entry name" value="Transferase(Phosphotransferase) domain 1"/>
    <property type="match status" value="1"/>
</dbReference>
<keyword evidence="2" id="KW-0157">Chromophore</keyword>
<feature type="region of interest" description="Disordered" evidence="12">
    <location>
        <begin position="771"/>
        <end position="802"/>
    </location>
</feature>
<feature type="binding site" evidence="9">
    <location>
        <begin position="446"/>
        <end position="448"/>
    </location>
    <ligand>
        <name>ATP</name>
        <dbReference type="ChEBI" id="CHEBI:30616"/>
    </ligand>
</feature>
<evidence type="ECO:0000259" key="13">
    <source>
        <dbReference type="PROSITE" id="PS50011"/>
    </source>
</evidence>
<evidence type="ECO:0000256" key="5">
    <source>
        <dbReference type="ARBA" id="ARBA00022741"/>
    </source>
</evidence>
<dbReference type="Gene3D" id="3.30.450.20">
    <property type="entry name" value="PAS domain"/>
    <property type="match status" value="1"/>
</dbReference>
<dbReference type="PROSITE" id="PS00108">
    <property type="entry name" value="PROTEIN_KINASE_ST"/>
    <property type="match status" value="1"/>
</dbReference>
<evidence type="ECO:0000256" key="7">
    <source>
        <dbReference type="ARBA" id="ARBA00022840"/>
    </source>
</evidence>
<keyword evidence="15" id="KW-1185">Reference proteome</keyword>
<feature type="region of interest" description="Disordered" evidence="12">
    <location>
        <begin position="814"/>
        <end position="837"/>
    </location>
</feature>
<dbReference type="PROSITE" id="PS00107">
    <property type="entry name" value="PROTEIN_KINASE_ATP"/>
    <property type="match status" value="1"/>
</dbReference>
<feature type="region of interest" description="Disordered" evidence="12">
    <location>
        <begin position="315"/>
        <end position="345"/>
    </location>
</feature>
<evidence type="ECO:0000256" key="10">
    <source>
        <dbReference type="PIRSR" id="PIRSR630616-3"/>
    </source>
</evidence>
<proteinExistence type="predicted"/>
<dbReference type="SUPFAM" id="SSF56112">
    <property type="entry name" value="Protein kinase-like (PK-like)"/>
    <property type="match status" value="1"/>
</dbReference>
<feature type="region of interest" description="Disordered" evidence="12">
    <location>
        <begin position="662"/>
        <end position="711"/>
    </location>
</feature>
<feature type="binding site" evidence="9">
    <location>
        <position position="510"/>
    </location>
    <ligand>
        <name>ATP</name>
        <dbReference type="ChEBI" id="CHEBI:30616"/>
    </ligand>
</feature>
<organism evidence="14 15">
    <name type="scientific">Tetradesmus obliquus</name>
    <name type="common">Green alga</name>
    <name type="synonym">Acutodesmus obliquus</name>
    <dbReference type="NCBI Taxonomy" id="3088"/>
    <lineage>
        <taxon>Eukaryota</taxon>
        <taxon>Viridiplantae</taxon>
        <taxon>Chlorophyta</taxon>
        <taxon>core chlorophytes</taxon>
        <taxon>Chlorophyceae</taxon>
        <taxon>CS clade</taxon>
        <taxon>Sphaeropleales</taxon>
        <taxon>Scenedesmaceae</taxon>
        <taxon>Tetradesmus</taxon>
    </lineage>
</organism>
<dbReference type="InterPro" id="IPR011009">
    <property type="entry name" value="Kinase-like_dom_sf"/>
</dbReference>
<dbReference type="STRING" id="3088.A0A383W7N5"/>
<evidence type="ECO:0000313" key="14">
    <source>
        <dbReference type="EMBL" id="SZX73655.1"/>
    </source>
</evidence>
<accession>A0A383W7N5</accession>
<dbReference type="AlphaFoldDB" id="A0A383W7N5"/>
<feature type="compositionally biased region" description="Low complexity" evidence="12">
    <location>
        <begin position="10"/>
        <end position="37"/>
    </location>
</feature>
<feature type="binding site" evidence="9 11">
    <location>
        <position position="397"/>
    </location>
    <ligand>
        <name>ATP</name>
        <dbReference type="ChEBI" id="CHEBI:30616"/>
    </ligand>
</feature>
<sequence>MAPSTKPGQLSSTLRSNSSSTSGKAGATAAAGNQAAHQKTHQPQAGPHVSHPVLRPTGAQAPKDATFTVEDDTPAGFAEQLLSGCWCVTMPGLPGQPLAAVSPALEQLAGQPAADLLGNSSLQLQQALHLEPQAADELAAARAAGAAALVELSASNKSGKKTNFAVCLVPVASSSGAVLLQLEFWLDLDGQTADAERTGLKKLAAQVCRAAEAAVISTCQQGTSSITACSCGAQSLTGYSQPDLAGCSVLCLAGPETSNSSMRHLMAAQLAGQHALMKMLLYKRDGSAFWAMVASCPLAACKQASATVPHSAAAARVVQQQQQHPGSSSGSGEAANVSSTGSGGSSATSQLLLLLDITSSHARRVGKYALGRVLGAGASGVVHIGKHTETGELVAVKAVDATRFHSISEIEQVQEEMAVLAQLRHPNIIRLQEVVFAGGCFYFMMEYASGGSLAGHLAAQPGGRLGEAAAREVFDGILAALEYCHKRRVIHRDLKPENILMQDGTPKIADFGLAGVIAPFNGSGFKLQCGTPEFTAPEIVGGAEYDGTAVDLWSVGVMLYEALCGQLPFHGANQQALFRSIRRGAYAPLPKTISADAKDLVKRLLTVDPAARIAWDQLSRHPWLCRQAAQQQHRTSSCIGTGRSSDGAACCGTGTGLSSMDGASNAAGATPGTDVCETGQWPDSRVSADGSTAGTAPSGDGSCEGSDSGACASLQPSADGAHAADSGCYSQLPQRSAVSFTSASCHDSVRVVIADSSRDDPIAAAIKRIAGSSGFNSPQPSPGPQTEELKHTTRERTVSNATIKAGSSIVAIGARGVSSPSLASPSRAGRSQRAFDS</sequence>
<gene>
    <name evidence="14" type="ORF">BQ4739_LOCUS13910</name>
</gene>
<evidence type="ECO:0000256" key="9">
    <source>
        <dbReference type="PIRSR" id="PIRSR630616-2"/>
    </source>
</evidence>
<keyword evidence="6" id="KW-0418">Kinase</keyword>
<feature type="cross-link" description="Glycyl lysine isopeptide (Lys-Gly) (interchain with G-Cter in SUMO2)" evidence="10">
    <location>
        <position position="495"/>
    </location>
</feature>
<dbReference type="InterPro" id="IPR008271">
    <property type="entry name" value="Ser/Thr_kinase_AS"/>
</dbReference>
<keyword evidence="2" id="KW-0675">Receptor</keyword>
<keyword evidence="1" id="KW-0723">Serine/threonine-protein kinase</keyword>
<dbReference type="InterPro" id="IPR000014">
    <property type="entry name" value="PAS"/>
</dbReference>
<name>A0A383W7N5_TETOB</name>
<feature type="compositionally biased region" description="Low complexity" evidence="12">
    <location>
        <begin position="698"/>
        <end position="711"/>
    </location>
</feature>
<dbReference type="InterPro" id="IPR017441">
    <property type="entry name" value="Protein_kinase_ATP_BS"/>
</dbReference>
<dbReference type="InterPro" id="IPR000719">
    <property type="entry name" value="Prot_kinase_dom"/>
</dbReference>
<dbReference type="SMART" id="SM00220">
    <property type="entry name" value="S_TKc"/>
    <property type="match status" value="1"/>
</dbReference>
<keyword evidence="2" id="KW-0600">Photoreceptor protein</keyword>
<dbReference type="FunFam" id="1.10.510.10:FF:000571">
    <property type="entry name" value="Maternal embryonic leucine zipper kinase"/>
    <property type="match status" value="1"/>
</dbReference>
<evidence type="ECO:0000256" key="8">
    <source>
        <dbReference type="PIRSR" id="PIRSR630616-1"/>
    </source>
</evidence>
<evidence type="ECO:0000256" key="4">
    <source>
        <dbReference type="ARBA" id="ARBA00022679"/>
    </source>
</evidence>
<dbReference type="GO" id="GO:0005524">
    <property type="term" value="F:ATP binding"/>
    <property type="evidence" value="ECO:0007669"/>
    <property type="project" value="UniProtKB-UniRule"/>
</dbReference>
<feature type="region of interest" description="Disordered" evidence="12">
    <location>
        <begin position="1"/>
        <end position="59"/>
    </location>
</feature>
<feature type="domain" description="Protein kinase" evidence="13">
    <location>
        <begin position="368"/>
        <end position="624"/>
    </location>
</feature>
<dbReference type="SUPFAM" id="SSF55785">
    <property type="entry name" value="PYP-like sensor domain (PAS domain)"/>
    <property type="match status" value="1"/>
</dbReference>
<dbReference type="PROSITE" id="PS50011">
    <property type="entry name" value="PROTEIN_KINASE_DOM"/>
    <property type="match status" value="1"/>
</dbReference>
<feature type="binding site" evidence="9">
    <location>
        <begin position="497"/>
        <end position="498"/>
    </location>
    <ligand>
        <name>ATP</name>
        <dbReference type="ChEBI" id="CHEBI:30616"/>
    </ligand>
</feature>
<dbReference type="InterPro" id="IPR030616">
    <property type="entry name" value="Aur-like"/>
</dbReference>
<evidence type="ECO:0000256" key="3">
    <source>
        <dbReference type="ARBA" id="ARBA00022606"/>
    </source>
</evidence>
<evidence type="ECO:0000256" key="6">
    <source>
        <dbReference type="ARBA" id="ARBA00022777"/>
    </source>
</evidence>
<dbReference type="Pfam" id="PF13426">
    <property type="entry name" value="PAS_9"/>
    <property type="match status" value="2"/>
</dbReference>
<feature type="active site" description="Proton acceptor" evidence="8">
    <location>
        <position position="493"/>
    </location>
</feature>
<feature type="compositionally biased region" description="Basic and acidic residues" evidence="12">
    <location>
        <begin position="787"/>
        <end position="797"/>
    </location>
</feature>
<dbReference type="Proteomes" id="UP000256970">
    <property type="component" value="Unassembled WGS sequence"/>
</dbReference>
<keyword evidence="3" id="KW-0716">Sensory transduction</keyword>
<dbReference type="Pfam" id="PF00069">
    <property type="entry name" value="Pkinase"/>
    <property type="match status" value="1"/>
</dbReference>